<keyword evidence="2" id="KW-1185">Reference proteome</keyword>
<dbReference type="AlphaFoldDB" id="W9UZY0"/>
<gene>
    <name evidence="1" type="ORF">D791_02824</name>
</gene>
<dbReference type="STRING" id="1229521.D791_02824"/>
<comment type="caution">
    <text evidence="1">The sequence shown here is derived from an EMBL/GenBank/DDBJ whole genome shotgun (WGS) entry which is preliminary data.</text>
</comment>
<reference evidence="2" key="1">
    <citation type="submission" date="2012-11" db="EMBL/GenBank/DDBJ databases">
        <authorList>
            <person name="Singh A."/>
            <person name="Pinnaka A.K."/>
            <person name="Vaidya B."/>
        </authorList>
    </citation>
    <scope>NUCLEOTIDE SEQUENCE [LARGE SCALE GENOMIC DNA]</scope>
    <source>
        <strain evidence="2">AK23</strain>
    </source>
</reference>
<name>W9UZY0_9GAMM</name>
<organism evidence="1 2">
    <name type="scientific">Nitrincola nitratireducens</name>
    <dbReference type="NCBI Taxonomy" id="1229521"/>
    <lineage>
        <taxon>Bacteria</taxon>
        <taxon>Pseudomonadati</taxon>
        <taxon>Pseudomonadota</taxon>
        <taxon>Gammaproteobacteria</taxon>
        <taxon>Oceanospirillales</taxon>
        <taxon>Oceanospirillaceae</taxon>
        <taxon>Nitrincola</taxon>
    </lineage>
</organism>
<proteinExistence type="predicted"/>
<protein>
    <submittedName>
        <fullName evidence="1">Uncharacterized protein</fullName>
    </submittedName>
</protein>
<evidence type="ECO:0000313" key="1">
    <source>
        <dbReference type="EMBL" id="EXJ10266.1"/>
    </source>
</evidence>
<dbReference type="Proteomes" id="UP000019464">
    <property type="component" value="Unassembled WGS sequence"/>
</dbReference>
<sequence length="49" mass="5423">MAVTLNAQGVLFVFSATRPNTQTSLLEFVLCSQRWTYASPLKMTTGLTQ</sequence>
<dbReference type="EMBL" id="AONB01000015">
    <property type="protein sequence ID" value="EXJ10266.1"/>
    <property type="molecule type" value="Genomic_DNA"/>
</dbReference>
<reference evidence="1 2" key="2">
    <citation type="journal article" date="2015" name="Syst. Appl. Microbiol.">
        <title>Nitrincola nitratireducens sp. nov. isolated from a haloalkaline crater lake.</title>
        <authorList>
            <person name="Singh A."/>
            <person name="Vaidya B."/>
            <person name="Tanuku N.R."/>
            <person name="Pinnaka A.K."/>
        </authorList>
    </citation>
    <scope>NUCLEOTIDE SEQUENCE [LARGE SCALE GENOMIC DNA]</scope>
    <source>
        <strain evidence="1 2">AK23</strain>
    </source>
</reference>
<evidence type="ECO:0000313" key="2">
    <source>
        <dbReference type="Proteomes" id="UP000019464"/>
    </source>
</evidence>
<accession>W9UZY0</accession>